<dbReference type="GO" id="GO:0005524">
    <property type="term" value="F:ATP binding"/>
    <property type="evidence" value="ECO:0007669"/>
    <property type="project" value="InterPro"/>
</dbReference>
<dbReference type="PANTHER" id="PTHR38420">
    <property type="entry name" value="AP-4-A PHOSPHORYLASE II"/>
    <property type="match status" value="1"/>
</dbReference>
<name>A0AA40CP36_9PEZI</name>
<dbReference type="SUPFAM" id="SSF54197">
    <property type="entry name" value="HIT-like"/>
    <property type="match status" value="1"/>
</dbReference>
<accession>A0AA40CP36</accession>
<dbReference type="PANTHER" id="PTHR38420:SF1">
    <property type="entry name" value="PUTATIVE (AFU_ORTHOLOGUE AFUA_5G14690)-RELATED"/>
    <property type="match status" value="1"/>
</dbReference>
<dbReference type="InterPro" id="IPR009163">
    <property type="entry name" value="Ap4A_phos1/2"/>
</dbReference>
<evidence type="ECO:0000313" key="4">
    <source>
        <dbReference type="EMBL" id="KAK0644438.1"/>
    </source>
</evidence>
<sequence>MDLDEDQICAEFDRRVYEGIVVFNKEYRTIPYSDNGFQIEFRLLSGLARKPGVSTPSPPTPTSTSTSGSASNTEQPPGLLPGSDINVHNYEITTLGKTHLLAFNKFSAARPHLLFLTQDGYRRQHEALDIDDFTALWTVMTRFTKSRYLAIFNCGVDSGCSRLHKHMQVFGAPEGFGLWPDEEGGKGKGKGKGVPFRYFLGRFDGGFPGPEGLLGVYQGLLGQAEAVLGWERGERGEEEAAPHNVVLDRRWMLVVPRRAPGLNGADANAAAVLGMLWVSDEEKMRRWTDQGPARVLAHLGVPAEQGEGSEE</sequence>
<evidence type="ECO:0000256" key="1">
    <source>
        <dbReference type="SAM" id="MobiDB-lite"/>
    </source>
</evidence>
<protein>
    <submittedName>
        <fullName evidence="4">Uncharacterized protein</fullName>
    </submittedName>
</protein>
<feature type="domain" description="Ap4A phosphorylase 1/2 N-terminal" evidence="3">
    <location>
        <begin position="91"/>
        <end position="171"/>
    </location>
</feature>
<dbReference type="Proteomes" id="UP001174936">
    <property type="component" value="Unassembled WGS sequence"/>
</dbReference>
<reference evidence="4" key="1">
    <citation type="submission" date="2023-06" db="EMBL/GenBank/DDBJ databases">
        <title>Genome-scale phylogeny and comparative genomics of the fungal order Sordariales.</title>
        <authorList>
            <consortium name="Lawrence Berkeley National Laboratory"/>
            <person name="Hensen N."/>
            <person name="Bonometti L."/>
            <person name="Westerberg I."/>
            <person name="Brannstrom I.O."/>
            <person name="Guillou S."/>
            <person name="Cros-Aarteil S."/>
            <person name="Calhoun S."/>
            <person name="Haridas S."/>
            <person name="Kuo A."/>
            <person name="Mondo S."/>
            <person name="Pangilinan J."/>
            <person name="Riley R."/>
            <person name="Labutti K."/>
            <person name="Andreopoulos B."/>
            <person name="Lipzen A."/>
            <person name="Chen C."/>
            <person name="Yanf M."/>
            <person name="Daum C."/>
            <person name="Ng V."/>
            <person name="Clum A."/>
            <person name="Steindorff A."/>
            <person name="Ohm R."/>
            <person name="Martin F."/>
            <person name="Silar P."/>
            <person name="Natvig D."/>
            <person name="Lalanne C."/>
            <person name="Gautier V."/>
            <person name="Ament-Velasquez S.L."/>
            <person name="Kruys A."/>
            <person name="Hutchinson M.I."/>
            <person name="Powell A.J."/>
            <person name="Barry K."/>
            <person name="Miller A.N."/>
            <person name="Grigoriev I.V."/>
            <person name="Debuchy R."/>
            <person name="Gladieux P."/>
            <person name="Thoren M.H."/>
            <person name="Johannesson H."/>
        </authorList>
    </citation>
    <scope>NUCLEOTIDE SEQUENCE</scope>
    <source>
        <strain evidence="4">SMH2532-1</strain>
    </source>
</reference>
<evidence type="ECO:0000259" key="3">
    <source>
        <dbReference type="Pfam" id="PF19327"/>
    </source>
</evidence>
<dbReference type="Pfam" id="PF09830">
    <property type="entry name" value="ATP_transf"/>
    <property type="match status" value="1"/>
</dbReference>
<evidence type="ECO:0000313" key="5">
    <source>
        <dbReference type="Proteomes" id="UP001174936"/>
    </source>
</evidence>
<dbReference type="InterPro" id="IPR036265">
    <property type="entry name" value="HIT-like_sf"/>
</dbReference>
<dbReference type="GO" id="GO:0003877">
    <property type="term" value="F:ATP:ADP adenylyltransferase activity"/>
    <property type="evidence" value="ECO:0007669"/>
    <property type="project" value="InterPro"/>
</dbReference>
<dbReference type="InterPro" id="IPR043171">
    <property type="entry name" value="Ap4A_phos1/2-like"/>
</dbReference>
<dbReference type="AlphaFoldDB" id="A0AA40CP36"/>
<dbReference type="InterPro" id="IPR019200">
    <property type="entry name" value="ATP_adenylylTrfase_C"/>
</dbReference>
<comment type="caution">
    <text evidence="4">The sequence shown here is derived from an EMBL/GenBank/DDBJ whole genome shotgun (WGS) entry which is preliminary data.</text>
</comment>
<evidence type="ECO:0000259" key="2">
    <source>
        <dbReference type="Pfam" id="PF09830"/>
    </source>
</evidence>
<gene>
    <name evidence="4" type="ORF">B0T16DRAFT_356337</name>
</gene>
<feature type="domain" description="ATP adenylyltransferase C-terminal" evidence="2">
    <location>
        <begin position="193"/>
        <end position="302"/>
    </location>
</feature>
<proteinExistence type="predicted"/>
<dbReference type="Gene3D" id="3.30.428.70">
    <property type="match status" value="1"/>
</dbReference>
<keyword evidence="5" id="KW-1185">Reference proteome</keyword>
<organism evidence="4 5">
    <name type="scientific">Cercophora newfieldiana</name>
    <dbReference type="NCBI Taxonomy" id="92897"/>
    <lineage>
        <taxon>Eukaryota</taxon>
        <taxon>Fungi</taxon>
        <taxon>Dikarya</taxon>
        <taxon>Ascomycota</taxon>
        <taxon>Pezizomycotina</taxon>
        <taxon>Sordariomycetes</taxon>
        <taxon>Sordariomycetidae</taxon>
        <taxon>Sordariales</taxon>
        <taxon>Lasiosphaeriaceae</taxon>
        <taxon>Cercophora</taxon>
    </lineage>
</organism>
<dbReference type="InterPro" id="IPR045759">
    <property type="entry name" value="Ap4A_phos1/2_N"/>
</dbReference>
<dbReference type="EMBL" id="JAULSV010000005">
    <property type="protein sequence ID" value="KAK0644438.1"/>
    <property type="molecule type" value="Genomic_DNA"/>
</dbReference>
<dbReference type="GO" id="GO:0009117">
    <property type="term" value="P:nucleotide metabolic process"/>
    <property type="evidence" value="ECO:0007669"/>
    <property type="project" value="InterPro"/>
</dbReference>
<feature type="region of interest" description="Disordered" evidence="1">
    <location>
        <begin position="50"/>
        <end position="83"/>
    </location>
</feature>
<dbReference type="Pfam" id="PF19327">
    <property type="entry name" value="Ap4A_phos_N"/>
    <property type="match status" value="1"/>
</dbReference>